<dbReference type="AlphaFoldDB" id="A0A225WAP2"/>
<gene>
    <name evidence="2" type="ORF">PHMEG_00011675</name>
</gene>
<proteinExistence type="predicted"/>
<dbReference type="Proteomes" id="UP000198211">
    <property type="component" value="Unassembled WGS sequence"/>
</dbReference>
<reference evidence="3" key="1">
    <citation type="submission" date="2017-03" db="EMBL/GenBank/DDBJ databases">
        <title>Phytopthora megakarya and P. palmivora, two closely related causual agents of cacao black pod achieved similar genome size and gene model numbers by different mechanisms.</title>
        <authorList>
            <person name="Ali S."/>
            <person name="Shao J."/>
            <person name="Larry D.J."/>
            <person name="Kronmiller B."/>
            <person name="Shen D."/>
            <person name="Strem M.D."/>
            <person name="Melnick R.L."/>
            <person name="Guiltinan M.J."/>
            <person name="Tyler B.M."/>
            <person name="Meinhardt L.W."/>
            <person name="Bailey B.A."/>
        </authorList>
    </citation>
    <scope>NUCLEOTIDE SEQUENCE [LARGE SCALE GENOMIC DNA]</scope>
    <source>
        <strain evidence="3">zdho120</strain>
    </source>
</reference>
<evidence type="ECO:0000313" key="3">
    <source>
        <dbReference type="Proteomes" id="UP000198211"/>
    </source>
</evidence>
<comment type="caution">
    <text evidence="2">The sequence shown here is derived from an EMBL/GenBank/DDBJ whole genome shotgun (WGS) entry which is preliminary data.</text>
</comment>
<organism evidence="2 3">
    <name type="scientific">Phytophthora megakarya</name>
    <dbReference type="NCBI Taxonomy" id="4795"/>
    <lineage>
        <taxon>Eukaryota</taxon>
        <taxon>Sar</taxon>
        <taxon>Stramenopiles</taxon>
        <taxon>Oomycota</taxon>
        <taxon>Peronosporomycetes</taxon>
        <taxon>Peronosporales</taxon>
        <taxon>Peronosporaceae</taxon>
        <taxon>Phytophthora</taxon>
    </lineage>
</organism>
<evidence type="ECO:0000313" key="2">
    <source>
        <dbReference type="EMBL" id="OWZ14793.1"/>
    </source>
</evidence>
<evidence type="ECO:0000256" key="1">
    <source>
        <dbReference type="SAM" id="MobiDB-lite"/>
    </source>
</evidence>
<feature type="compositionally biased region" description="Basic and acidic residues" evidence="1">
    <location>
        <begin position="51"/>
        <end position="64"/>
    </location>
</feature>
<keyword evidence="3" id="KW-1185">Reference proteome</keyword>
<sequence>MDEDTKEYLREFAAILPRSSGKWIKVLEEYKTRNPKTRLTPENLRGRLKLRSKDVRAARPERSATESLTSKPMEDDSGVEPMDDETREYLREIAAALPRTSGKWTKVLQEYKKRNPKTKLTPENLRGRLKWKKPRVRRDVPNQPVVTKEGRKRQRLIAACSSCQKAKVKCGADSKNRDCEYRDIAHNQSKET</sequence>
<name>A0A225WAP2_9STRA</name>
<dbReference type="OrthoDB" id="10609505at2759"/>
<dbReference type="EMBL" id="NBNE01001260">
    <property type="protein sequence ID" value="OWZ14793.1"/>
    <property type="molecule type" value="Genomic_DNA"/>
</dbReference>
<feature type="region of interest" description="Disordered" evidence="1">
    <location>
        <begin position="50"/>
        <end position="82"/>
    </location>
</feature>
<protein>
    <submittedName>
        <fullName evidence="2">Uncharacterized protein</fullName>
    </submittedName>
</protein>
<accession>A0A225WAP2</accession>